<accession>A0ABT0PJ32</accession>
<dbReference type="CDD" id="cd03116">
    <property type="entry name" value="MobB"/>
    <property type="match status" value="1"/>
</dbReference>
<dbReference type="PANTHER" id="PTHR40072:SF1">
    <property type="entry name" value="MOLYBDOPTERIN-GUANINE DINUCLEOTIDE BIOSYNTHESIS ADAPTER PROTEIN"/>
    <property type="match status" value="1"/>
</dbReference>
<reference evidence="2 3" key="1">
    <citation type="submission" date="2022-05" db="EMBL/GenBank/DDBJ databases">
        <authorList>
            <person name="Park J.-S."/>
        </authorList>
    </citation>
    <scope>NUCLEOTIDE SEQUENCE [LARGE SCALE GENOMIC DNA]</scope>
    <source>
        <strain evidence="2 3">2012CJ34-2</strain>
    </source>
</reference>
<comment type="caution">
    <text evidence="2">The sequence shown here is derived from an EMBL/GenBank/DDBJ whole genome shotgun (WGS) entry which is preliminary data.</text>
</comment>
<organism evidence="2 3">
    <name type="scientific">Parendozoicomonas callyspongiae</name>
    <dbReference type="NCBI Taxonomy" id="2942213"/>
    <lineage>
        <taxon>Bacteria</taxon>
        <taxon>Pseudomonadati</taxon>
        <taxon>Pseudomonadota</taxon>
        <taxon>Gammaproteobacteria</taxon>
        <taxon>Oceanospirillales</taxon>
        <taxon>Endozoicomonadaceae</taxon>
        <taxon>Parendozoicomonas</taxon>
    </lineage>
</organism>
<dbReference type="Gene3D" id="3.40.50.300">
    <property type="entry name" value="P-loop containing nucleotide triphosphate hydrolases"/>
    <property type="match status" value="1"/>
</dbReference>
<feature type="domain" description="Molybdopterin-guanine dinucleotide biosynthesis protein B (MobB)" evidence="1">
    <location>
        <begin position="7"/>
        <end position="138"/>
    </location>
</feature>
<dbReference type="Proteomes" id="UP001203338">
    <property type="component" value="Unassembled WGS sequence"/>
</dbReference>
<name>A0ABT0PJ32_9GAMM</name>
<gene>
    <name evidence="2" type="primary">mobB</name>
    <name evidence="2" type="ORF">M3P05_15715</name>
</gene>
<dbReference type="NCBIfam" id="TIGR00176">
    <property type="entry name" value="mobB"/>
    <property type="match status" value="1"/>
</dbReference>
<dbReference type="RefSeq" id="WP_249700957.1">
    <property type="nucleotide sequence ID" value="NZ_JAMFLX010000024.1"/>
</dbReference>
<sequence length="175" mass="19435">MNLQIPIIGFAAFSGTGKTTLLEKVLPLITGRGIKIGLVKASHHSIEPDKPGKDSYRLRKAGATQLVLSTPERAICITEREIDDPLLEDQLSLLDQDRLDLIIVEGFRDSAIPKIELHRSDFDRPFLYKNDTNIIALCWDCCDSGENIPLPQLDINNPEQVAEFVVQTTGLQQTA</sequence>
<dbReference type="SUPFAM" id="SSF52540">
    <property type="entry name" value="P-loop containing nucleoside triphosphate hydrolases"/>
    <property type="match status" value="1"/>
</dbReference>
<evidence type="ECO:0000259" key="1">
    <source>
        <dbReference type="Pfam" id="PF03205"/>
    </source>
</evidence>
<evidence type="ECO:0000313" key="2">
    <source>
        <dbReference type="EMBL" id="MCL6271368.1"/>
    </source>
</evidence>
<dbReference type="EMBL" id="JAMFLX010000024">
    <property type="protein sequence ID" value="MCL6271368.1"/>
    <property type="molecule type" value="Genomic_DNA"/>
</dbReference>
<dbReference type="PANTHER" id="PTHR40072">
    <property type="entry name" value="MOLYBDOPTERIN-GUANINE DINUCLEOTIDE BIOSYNTHESIS ADAPTER PROTEIN-RELATED"/>
    <property type="match status" value="1"/>
</dbReference>
<protein>
    <submittedName>
        <fullName evidence="2">Molybdopterin-guanine dinucleotide biosynthesis protein B</fullName>
    </submittedName>
</protein>
<dbReference type="Pfam" id="PF03205">
    <property type="entry name" value="MobB"/>
    <property type="match status" value="1"/>
</dbReference>
<dbReference type="InterPro" id="IPR052539">
    <property type="entry name" value="MGD_biosynthesis_adapter"/>
</dbReference>
<keyword evidence="3" id="KW-1185">Reference proteome</keyword>
<dbReference type="InterPro" id="IPR004435">
    <property type="entry name" value="MobB_dom"/>
</dbReference>
<dbReference type="InterPro" id="IPR027417">
    <property type="entry name" value="P-loop_NTPase"/>
</dbReference>
<evidence type="ECO:0000313" key="3">
    <source>
        <dbReference type="Proteomes" id="UP001203338"/>
    </source>
</evidence>
<proteinExistence type="predicted"/>